<reference evidence="3 4" key="1">
    <citation type="submission" date="2019-10" db="EMBL/GenBank/DDBJ databases">
        <title>Whole genome shotgun sequence of Streptomyces angustmyceticus NBRC 3934.</title>
        <authorList>
            <person name="Hosoyama A."/>
            <person name="Ichikawa N."/>
            <person name="Kimura A."/>
            <person name="Kitahashi Y."/>
            <person name="Komaki H."/>
            <person name="Uohara A."/>
        </authorList>
    </citation>
    <scope>NUCLEOTIDE SEQUENCE [LARGE SCALE GENOMIC DNA]</scope>
    <source>
        <strain evidence="3 4">NBRC 3934</strain>
    </source>
</reference>
<feature type="domain" description="Putative glycogen debranching enzyme N-terminal" evidence="2">
    <location>
        <begin position="79"/>
        <end position="251"/>
    </location>
</feature>
<evidence type="ECO:0000313" key="4">
    <source>
        <dbReference type="Proteomes" id="UP000325598"/>
    </source>
</evidence>
<evidence type="ECO:0000256" key="1">
    <source>
        <dbReference type="SAM" id="MobiDB-lite"/>
    </source>
</evidence>
<dbReference type="Proteomes" id="UP000325598">
    <property type="component" value="Unassembled WGS sequence"/>
</dbReference>
<dbReference type="EMBL" id="BLAG01000019">
    <property type="protein sequence ID" value="GES33462.1"/>
    <property type="molecule type" value="Genomic_DNA"/>
</dbReference>
<evidence type="ECO:0000313" key="3">
    <source>
        <dbReference type="EMBL" id="GES33462.1"/>
    </source>
</evidence>
<sequence length="740" mass="77225">MTELSLPGRRDLGAGRAVHLIGAARTEPRPHQGAQNVTGIVPTTQPARRLPGAHRPAPPRAPQPQPVHSALVCVALPALAVSPASGQLTGRGMEGFYRDGRRVLSRCELRVDGDEPLAVQGRLTCTDRARFLGTVRRTGERGPDPEIRVERLRSADGTEQITFRSSATRPVRLTVEIGLGTDLAELGAVAVGLPGPEVRAAVHGAGLRWSVPGMHATVSATPPPEDALASAGLLRWDLDLPDGGHRSIELRAGLAYEPGGPGDPAGHRRRPLDARIPAPRTGAVTPRTRSDRPPRPWTAARLECDDRRADALLATSLDDLHGLVMRDPEVTTDLYVAGGFPWRCGLAPAEALWTARMLLPLGTRLAAGTLRALARGQQAAPGADFGRIPGALRDFGPHSPPSCAGIEATLLFPAVLAEARRWGLPQRETERLLPAAQRCLTWLRRITDPPAGSRGGYVPDPAPGGPYRCETQAHAHRAALLGADLLDASAASDAAALRDWAADLRTRFRRDFWLEGPAGGRPAAQLTADGRPVPYLGSTSAHLLDTGLLGGGTRAPGLLDAAQTGQLAGLLAGPAMDSGWGLRSLGSKETGYNPFGHRSGAVRVHETAIAAAGLAAAGHEQAAGSLIRGVLDAADSFGYRLPEMYAGEQRTTGGAPVPHPAACRPAAVAAGGAVHILVALAGLRPDVPAGTVSVRPLGATPLGAMQLTGLCVAEQPFDVRVSRLGMGMVETAAEGLQLGS</sequence>
<dbReference type="Gene3D" id="1.50.10.10">
    <property type="match status" value="1"/>
</dbReference>
<feature type="region of interest" description="Disordered" evidence="1">
    <location>
        <begin position="45"/>
        <end position="65"/>
    </location>
</feature>
<dbReference type="Pfam" id="PF14742">
    <property type="entry name" value="GDE_N_bis"/>
    <property type="match status" value="1"/>
</dbReference>
<keyword evidence="4" id="KW-1185">Reference proteome</keyword>
<dbReference type="InterPro" id="IPR032856">
    <property type="entry name" value="GDE_N_bis"/>
</dbReference>
<dbReference type="InterPro" id="IPR012341">
    <property type="entry name" value="6hp_glycosidase-like_sf"/>
</dbReference>
<protein>
    <submittedName>
        <fullName evidence="3">Amylo-alpha-1,6-glucosidase</fullName>
    </submittedName>
</protein>
<dbReference type="InterPro" id="IPR008928">
    <property type="entry name" value="6-hairpin_glycosidase_sf"/>
</dbReference>
<evidence type="ECO:0000259" key="2">
    <source>
        <dbReference type="Pfam" id="PF14742"/>
    </source>
</evidence>
<dbReference type="SUPFAM" id="SSF48208">
    <property type="entry name" value="Six-hairpin glycosidases"/>
    <property type="match status" value="1"/>
</dbReference>
<feature type="region of interest" description="Disordered" evidence="1">
    <location>
        <begin position="254"/>
        <end position="298"/>
    </location>
</feature>
<organism evidence="3 4">
    <name type="scientific">Streptomyces angustmyceticus</name>
    <dbReference type="NCBI Taxonomy" id="285578"/>
    <lineage>
        <taxon>Bacteria</taxon>
        <taxon>Bacillati</taxon>
        <taxon>Actinomycetota</taxon>
        <taxon>Actinomycetes</taxon>
        <taxon>Kitasatosporales</taxon>
        <taxon>Streptomycetaceae</taxon>
        <taxon>Streptomyces</taxon>
    </lineage>
</organism>
<proteinExistence type="predicted"/>
<name>A0A5J4LN93_9ACTN</name>
<comment type="caution">
    <text evidence="3">The sequence shown here is derived from an EMBL/GenBank/DDBJ whole genome shotgun (WGS) entry which is preliminary data.</text>
</comment>
<gene>
    <name evidence="3" type="ORF">San01_59500</name>
</gene>
<accession>A0A5J4LN93</accession>
<dbReference type="GO" id="GO:0005975">
    <property type="term" value="P:carbohydrate metabolic process"/>
    <property type="evidence" value="ECO:0007669"/>
    <property type="project" value="InterPro"/>
</dbReference>
<feature type="compositionally biased region" description="Pro residues" evidence="1">
    <location>
        <begin position="56"/>
        <end position="65"/>
    </location>
</feature>
<dbReference type="AlphaFoldDB" id="A0A5J4LN93"/>
<feature type="compositionally biased region" description="Low complexity" evidence="1">
    <location>
        <begin position="46"/>
        <end position="55"/>
    </location>
</feature>